<proteinExistence type="predicted"/>
<dbReference type="EMBL" id="BSNN01000004">
    <property type="protein sequence ID" value="GLQ35623.1"/>
    <property type="molecule type" value="Genomic_DNA"/>
</dbReference>
<sequence length="201" mass="22990">MESAKLYYLDVSPFARVCRALIYDWEIPVSPERVEFPLPDSFFELNPLGQVPVLETVGETIYPTQPIIDQLWAMTTGANTPHYDPLADRQMLQTIFTMGDMIVTSSQIVRSGLRPSGENLLGFDMVERHQKRIDNVLDMLEENAPNWLLYDKVSVCDYALAAVLLYADFRRPFNWRHREKLAGIVDHIAASDSFGRTNPRP</sequence>
<evidence type="ECO:0000259" key="1">
    <source>
        <dbReference type="PROSITE" id="PS50404"/>
    </source>
</evidence>
<accession>A0ABQ5VWZ5</accession>
<evidence type="ECO:0000313" key="2">
    <source>
        <dbReference type="EMBL" id="GLQ35623.1"/>
    </source>
</evidence>
<dbReference type="InterPro" id="IPR004045">
    <property type="entry name" value="Glutathione_S-Trfase_N"/>
</dbReference>
<dbReference type="InterPro" id="IPR036282">
    <property type="entry name" value="Glutathione-S-Trfase_C_sf"/>
</dbReference>
<feature type="domain" description="GST N-terminal" evidence="1">
    <location>
        <begin position="2"/>
        <end position="79"/>
    </location>
</feature>
<dbReference type="Pfam" id="PF13417">
    <property type="entry name" value="GST_N_3"/>
    <property type="match status" value="1"/>
</dbReference>
<dbReference type="Gene3D" id="3.40.30.10">
    <property type="entry name" value="Glutaredoxin"/>
    <property type="match status" value="1"/>
</dbReference>
<comment type="caution">
    <text evidence="2">The sequence shown here is derived from an EMBL/GenBank/DDBJ whole genome shotgun (WGS) entry which is preliminary data.</text>
</comment>
<dbReference type="SUPFAM" id="SSF47616">
    <property type="entry name" value="GST C-terminal domain-like"/>
    <property type="match status" value="1"/>
</dbReference>
<name>A0ABQ5VWZ5_9RHOB</name>
<dbReference type="InterPro" id="IPR036249">
    <property type="entry name" value="Thioredoxin-like_sf"/>
</dbReference>
<dbReference type="SUPFAM" id="SSF52833">
    <property type="entry name" value="Thioredoxin-like"/>
    <property type="match status" value="1"/>
</dbReference>
<dbReference type="PROSITE" id="PS50404">
    <property type="entry name" value="GST_NTER"/>
    <property type="match status" value="1"/>
</dbReference>
<dbReference type="Pfam" id="PF13410">
    <property type="entry name" value="GST_C_2"/>
    <property type="match status" value="1"/>
</dbReference>
<organism evidence="2 3">
    <name type="scientific">Amylibacter marinus</name>
    <dbReference type="NCBI Taxonomy" id="1475483"/>
    <lineage>
        <taxon>Bacteria</taxon>
        <taxon>Pseudomonadati</taxon>
        <taxon>Pseudomonadota</taxon>
        <taxon>Alphaproteobacteria</taxon>
        <taxon>Rhodobacterales</taxon>
        <taxon>Paracoccaceae</taxon>
        <taxon>Amylibacter</taxon>
    </lineage>
</organism>
<reference evidence="3" key="1">
    <citation type="journal article" date="2019" name="Int. J. Syst. Evol. Microbiol.">
        <title>The Global Catalogue of Microorganisms (GCM) 10K type strain sequencing project: providing services to taxonomists for standard genome sequencing and annotation.</title>
        <authorList>
            <consortium name="The Broad Institute Genomics Platform"/>
            <consortium name="The Broad Institute Genome Sequencing Center for Infectious Disease"/>
            <person name="Wu L."/>
            <person name="Ma J."/>
        </authorList>
    </citation>
    <scope>NUCLEOTIDE SEQUENCE [LARGE SCALE GENOMIC DNA]</scope>
    <source>
        <strain evidence="3">NBRC 110140</strain>
    </source>
</reference>
<dbReference type="CDD" id="cd00570">
    <property type="entry name" value="GST_N_family"/>
    <property type="match status" value="1"/>
</dbReference>
<protein>
    <recommendedName>
        <fullName evidence="1">GST N-terminal domain-containing protein</fullName>
    </recommendedName>
</protein>
<dbReference type="RefSeq" id="WP_284378293.1">
    <property type="nucleotide sequence ID" value="NZ_BSNN01000004.1"/>
</dbReference>
<keyword evidence="3" id="KW-1185">Reference proteome</keyword>
<gene>
    <name evidence="2" type="ORF">GCM10007939_19060</name>
</gene>
<dbReference type="Proteomes" id="UP001156694">
    <property type="component" value="Unassembled WGS sequence"/>
</dbReference>
<dbReference type="Gene3D" id="1.20.1050.10">
    <property type="match status" value="1"/>
</dbReference>
<evidence type="ECO:0000313" key="3">
    <source>
        <dbReference type="Proteomes" id="UP001156694"/>
    </source>
</evidence>